<feature type="transmembrane region" description="Helical" evidence="9">
    <location>
        <begin position="496"/>
        <end position="515"/>
    </location>
</feature>
<reference evidence="10" key="1">
    <citation type="submission" date="2020-08" db="EMBL/GenBank/DDBJ databases">
        <authorList>
            <person name="Cejkova D."/>
            <person name="Kubasova T."/>
            <person name="Jahodarova E."/>
            <person name="Rychlik I."/>
        </authorList>
    </citation>
    <scope>NUCLEOTIDE SEQUENCE</scope>
    <source>
        <strain evidence="10">An582</strain>
    </source>
</reference>
<dbReference type="GO" id="GO:0033179">
    <property type="term" value="C:proton-transporting V-type ATPase, V0 domain"/>
    <property type="evidence" value="ECO:0007669"/>
    <property type="project" value="InterPro"/>
</dbReference>
<keyword evidence="4 9" id="KW-0812">Transmembrane</keyword>
<protein>
    <submittedName>
        <fullName evidence="10">V-type ATP synthase subunit I</fullName>
    </submittedName>
</protein>
<evidence type="ECO:0000256" key="6">
    <source>
        <dbReference type="ARBA" id="ARBA00023065"/>
    </source>
</evidence>
<keyword evidence="3" id="KW-0813">Transport</keyword>
<keyword evidence="7 9" id="KW-0472">Membrane</keyword>
<evidence type="ECO:0000256" key="9">
    <source>
        <dbReference type="SAM" id="Phobius"/>
    </source>
</evidence>
<organism evidence="10 11">
    <name type="scientific">Mordavella massiliensis</name>
    <dbReference type="NCBI Taxonomy" id="1871024"/>
    <lineage>
        <taxon>Bacteria</taxon>
        <taxon>Bacillati</taxon>
        <taxon>Bacillota</taxon>
        <taxon>Clostridia</taxon>
        <taxon>Eubacteriales</taxon>
        <taxon>Clostridiaceae</taxon>
        <taxon>Mordavella</taxon>
    </lineage>
</organism>
<dbReference type="AlphaFoldDB" id="A0A938XBS5"/>
<name>A0A938XBS5_9CLOT</name>
<dbReference type="Gene3D" id="3.30.70.2750">
    <property type="match status" value="1"/>
</dbReference>
<comment type="caution">
    <text evidence="10">The sequence shown here is derived from an EMBL/GenBank/DDBJ whole genome shotgun (WGS) entry which is preliminary data.</text>
</comment>
<evidence type="ECO:0000256" key="3">
    <source>
        <dbReference type="ARBA" id="ARBA00022448"/>
    </source>
</evidence>
<dbReference type="InterPro" id="IPR002490">
    <property type="entry name" value="V-ATPase_116kDa_su"/>
</dbReference>
<keyword evidence="6" id="KW-0406">Ion transport</keyword>
<keyword evidence="8" id="KW-0175">Coiled coil</keyword>
<evidence type="ECO:0000256" key="1">
    <source>
        <dbReference type="ARBA" id="ARBA00004141"/>
    </source>
</evidence>
<feature type="transmembrane region" description="Helical" evidence="9">
    <location>
        <begin position="527"/>
        <end position="546"/>
    </location>
</feature>
<feature type="transmembrane region" description="Helical" evidence="9">
    <location>
        <begin position="607"/>
        <end position="633"/>
    </location>
</feature>
<feature type="transmembrane region" description="Helical" evidence="9">
    <location>
        <begin position="575"/>
        <end position="595"/>
    </location>
</feature>
<dbReference type="GO" id="GO:0007035">
    <property type="term" value="P:vacuolar acidification"/>
    <property type="evidence" value="ECO:0007669"/>
    <property type="project" value="TreeGrafter"/>
</dbReference>
<dbReference type="Pfam" id="PF01496">
    <property type="entry name" value="V_ATPase_I"/>
    <property type="match status" value="2"/>
</dbReference>
<feature type="transmembrane region" description="Helical" evidence="9">
    <location>
        <begin position="407"/>
        <end position="426"/>
    </location>
</feature>
<comment type="similarity">
    <text evidence="2">Belongs to the V-ATPase 116 kDa subunit family.</text>
</comment>
<comment type="subcellular location">
    <subcellularLocation>
        <location evidence="1">Membrane</location>
        <topology evidence="1">Multi-pass membrane protein</topology>
    </subcellularLocation>
</comment>
<feature type="transmembrane region" description="Helical" evidence="9">
    <location>
        <begin position="458"/>
        <end position="476"/>
    </location>
</feature>
<evidence type="ECO:0000313" key="11">
    <source>
        <dbReference type="Proteomes" id="UP000705508"/>
    </source>
</evidence>
<evidence type="ECO:0000313" key="10">
    <source>
        <dbReference type="EMBL" id="MBM6948561.1"/>
    </source>
</evidence>
<feature type="transmembrane region" description="Helical" evidence="9">
    <location>
        <begin position="364"/>
        <end position="391"/>
    </location>
</feature>
<dbReference type="RefSeq" id="WP_204906577.1">
    <property type="nucleotide sequence ID" value="NZ_JACJKS010000009.1"/>
</dbReference>
<dbReference type="GO" id="GO:0046961">
    <property type="term" value="F:proton-transporting ATPase activity, rotational mechanism"/>
    <property type="evidence" value="ECO:0007669"/>
    <property type="project" value="InterPro"/>
</dbReference>
<dbReference type="Gene3D" id="3.30.70.2170">
    <property type="match status" value="1"/>
</dbReference>
<reference evidence="10" key="2">
    <citation type="journal article" date="2021" name="Sci. Rep.">
        <title>The distribution of antibiotic resistance genes in chicken gut microbiota commensals.</title>
        <authorList>
            <person name="Juricova H."/>
            <person name="Matiasovicova J."/>
            <person name="Kubasova T."/>
            <person name="Cejkova D."/>
            <person name="Rychlik I."/>
        </authorList>
    </citation>
    <scope>NUCLEOTIDE SEQUENCE</scope>
    <source>
        <strain evidence="10">An582</strain>
    </source>
</reference>
<dbReference type="GO" id="GO:0016471">
    <property type="term" value="C:vacuolar proton-transporting V-type ATPase complex"/>
    <property type="evidence" value="ECO:0007669"/>
    <property type="project" value="TreeGrafter"/>
</dbReference>
<evidence type="ECO:0000256" key="2">
    <source>
        <dbReference type="ARBA" id="ARBA00009904"/>
    </source>
</evidence>
<dbReference type="Proteomes" id="UP000705508">
    <property type="component" value="Unassembled WGS sequence"/>
</dbReference>
<gene>
    <name evidence="10" type="ORF">H6A20_07800</name>
</gene>
<evidence type="ECO:0000256" key="4">
    <source>
        <dbReference type="ARBA" id="ARBA00022692"/>
    </source>
</evidence>
<proteinExistence type="inferred from homology"/>
<accession>A0A938XBS5</accession>
<evidence type="ECO:0000256" key="8">
    <source>
        <dbReference type="SAM" id="Coils"/>
    </source>
</evidence>
<dbReference type="Gene3D" id="1.20.1460.20">
    <property type="match status" value="1"/>
</dbReference>
<dbReference type="PANTHER" id="PTHR11629">
    <property type="entry name" value="VACUOLAR PROTON ATPASES"/>
    <property type="match status" value="1"/>
</dbReference>
<dbReference type="EMBL" id="JACJKS010000009">
    <property type="protein sequence ID" value="MBM6948561.1"/>
    <property type="molecule type" value="Genomic_DNA"/>
</dbReference>
<sequence>MAVLQIQRVSICALKKDRKAILERLQSLGIMEVTDLIGDDEAFRRMDTAGARMGFEKKAHTADQALEVLDQYAPQKTSMFASLEGKKLVDKDRFRRAAGDRERILSAAADILACSRQIAEKKAAILKDENQIESLAPWILLGVPMNFGGTRDTAMMPGIMPAGTTLEDVYRILAEQLPETDALDVEIVSSGTDGVYLAVFCMRQDAGAVEEALRQGGFARPAQTVDEDPAVKTEELKADIGRLTREIEEKESAIRAHAENREELEYVSDYFRVRAEKYQVLGTLPQSQSAFFVSGYVPAKAVPAVRKAIEEKYDCVMDVEDLREEDEPPTILSNNGFSDCVEGVLESYGLPHRGEFDPTTIMSFFYVFFFGMMLSDAAYGLIVAAACFILLKKFPRMSAGMHKSLKLFMFCGISTIVWGILFGGYFGDAVDVISRVFLGYEVSVPALWFAPLNDPMKLLIYSMAFGLVHLFVGLGIKGYMQLKEGQVLDFFCDVVLWYVFLIGLILMLLPSEIFASIAQMEIVFPPFLNTLAKVLAIAGAVGLLLMSGRANKNPVLRLALGAYDIYNITGWLSDVLSYSRLLALGLATGVIASVVNQMGSMLGKSIAGVLLFAVVFVIGHAMNLAINLLGAYVHTNRLQFVEFFGKFYEGGGKPFEPFENDTKYVDIKEETLS</sequence>
<dbReference type="GO" id="GO:0051117">
    <property type="term" value="F:ATPase binding"/>
    <property type="evidence" value="ECO:0007669"/>
    <property type="project" value="TreeGrafter"/>
</dbReference>
<evidence type="ECO:0000256" key="5">
    <source>
        <dbReference type="ARBA" id="ARBA00022989"/>
    </source>
</evidence>
<dbReference type="PANTHER" id="PTHR11629:SF63">
    <property type="entry name" value="V-TYPE PROTON ATPASE SUBUNIT A"/>
    <property type="match status" value="1"/>
</dbReference>
<keyword evidence="5 9" id="KW-1133">Transmembrane helix</keyword>
<feature type="coiled-coil region" evidence="8">
    <location>
        <begin position="233"/>
        <end position="267"/>
    </location>
</feature>
<evidence type="ECO:0000256" key="7">
    <source>
        <dbReference type="ARBA" id="ARBA00023136"/>
    </source>
</evidence>